<evidence type="ECO:0000256" key="2">
    <source>
        <dbReference type="ARBA" id="ARBA00022801"/>
    </source>
</evidence>
<dbReference type="SUPFAM" id="SSF55811">
    <property type="entry name" value="Nudix"/>
    <property type="match status" value="1"/>
</dbReference>
<evidence type="ECO:0000313" key="5">
    <source>
        <dbReference type="Proteomes" id="UP001183226"/>
    </source>
</evidence>
<keyword evidence="2" id="KW-0378">Hydrolase</keyword>
<reference evidence="5" key="1">
    <citation type="submission" date="2023-07" db="EMBL/GenBank/DDBJ databases">
        <title>30 novel species of actinomycetes from the DSMZ collection.</title>
        <authorList>
            <person name="Nouioui I."/>
        </authorList>
    </citation>
    <scope>NUCLEOTIDE SEQUENCE [LARGE SCALE GENOMIC DNA]</scope>
    <source>
        <strain evidence="5">DSM 45055</strain>
    </source>
</reference>
<dbReference type="InterPro" id="IPR000086">
    <property type="entry name" value="NUDIX_hydrolase_dom"/>
</dbReference>
<evidence type="ECO:0000256" key="1">
    <source>
        <dbReference type="ARBA" id="ARBA00001946"/>
    </source>
</evidence>
<dbReference type="PANTHER" id="PTHR43046:SF16">
    <property type="entry name" value="ADP-RIBOSE PYROPHOSPHATASE YJHB-RELATED"/>
    <property type="match status" value="1"/>
</dbReference>
<proteinExistence type="predicted"/>
<gene>
    <name evidence="4" type="ORF">RM446_16920</name>
</gene>
<dbReference type="Pfam" id="PF00293">
    <property type="entry name" value="NUDIX"/>
    <property type="match status" value="1"/>
</dbReference>
<keyword evidence="5" id="KW-1185">Reference proteome</keyword>
<feature type="domain" description="Nudix hydrolase" evidence="3">
    <location>
        <begin position="143"/>
        <end position="283"/>
    </location>
</feature>
<dbReference type="CDD" id="cd02883">
    <property type="entry name" value="NUDIX_Hydrolase"/>
    <property type="match status" value="1"/>
</dbReference>
<accession>A0ABU2KWW2</accession>
<dbReference type="Proteomes" id="UP001183226">
    <property type="component" value="Unassembled WGS sequence"/>
</dbReference>
<dbReference type="RefSeq" id="WP_311546289.1">
    <property type="nucleotide sequence ID" value="NZ_JAVREK010000018.1"/>
</dbReference>
<name>A0ABU2KWW2_9ACTN</name>
<dbReference type="PANTHER" id="PTHR43046">
    <property type="entry name" value="GDP-MANNOSE MANNOSYL HYDROLASE"/>
    <property type="match status" value="1"/>
</dbReference>
<evidence type="ECO:0000313" key="4">
    <source>
        <dbReference type="EMBL" id="MDT0303800.1"/>
    </source>
</evidence>
<dbReference type="PROSITE" id="PS51462">
    <property type="entry name" value="NUDIX"/>
    <property type="match status" value="1"/>
</dbReference>
<dbReference type="EMBL" id="JAVREK010000018">
    <property type="protein sequence ID" value="MDT0303800.1"/>
    <property type="molecule type" value="Genomic_DNA"/>
</dbReference>
<organism evidence="4 5">
    <name type="scientific">Streptomonospora wellingtoniae</name>
    <dbReference type="NCBI Taxonomy" id="3075544"/>
    <lineage>
        <taxon>Bacteria</taxon>
        <taxon>Bacillati</taxon>
        <taxon>Actinomycetota</taxon>
        <taxon>Actinomycetes</taxon>
        <taxon>Streptosporangiales</taxon>
        <taxon>Nocardiopsidaceae</taxon>
        <taxon>Streptomonospora</taxon>
    </lineage>
</organism>
<evidence type="ECO:0000259" key="3">
    <source>
        <dbReference type="PROSITE" id="PS51462"/>
    </source>
</evidence>
<dbReference type="Gene3D" id="3.90.79.10">
    <property type="entry name" value="Nucleoside Triphosphate Pyrophosphohydrolase"/>
    <property type="match status" value="1"/>
</dbReference>
<comment type="cofactor">
    <cofactor evidence="1">
        <name>Mg(2+)</name>
        <dbReference type="ChEBI" id="CHEBI:18420"/>
    </cofactor>
</comment>
<dbReference type="InterPro" id="IPR015797">
    <property type="entry name" value="NUDIX_hydrolase-like_dom_sf"/>
</dbReference>
<comment type="caution">
    <text evidence="4">The sequence shown here is derived from an EMBL/GenBank/DDBJ whole genome shotgun (WGS) entry which is preliminary data.</text>
</comment>
<protein>
    <submittedName>
        <fullName evidence="4">NUDIX domain-containing protein</fullName>
    </submittedName>
</protein>
<sequence>MSAPDAAGSPRRARRATAHLALVGADGRAVLDAGGAPGGERLAGARVRFGDDPAEVARGAAGLPAGVPLAPCDVRTELAEARRADGGTVELHVDRIYYTAPVDRAPDAPGGRSVPLRAAVALPPQPAADALAEEEAERAGPVLRRFSCYGVVTDPAGRILLSRIAPGFPGAGTWHLPGGGVDHGESPRAALRREVVEETDQRCGVGALIEISHYRRTRELGPGDPETDVYAVWVFFHAHVAEPRTPRVVELDGSTEDCAWFDAGELARLPLSATARRAFGQLSRTGSDTRY</sequence>